<protein>
    <submittedName>
        <fullName evidence="2">Uncharacterized protein</fullName>
    </submittedName>
</protein>
<feature type="compositionally biased region" description="Polar residues" evidence="1">
    <location>
        <begin position="19"/>
        <end position="28"/>
    </location>
</feature>
<accession>A0A151J8Q2</accession>
<evidence type="ECO:0000256" key="1">
    <source>
        <dbReference type="SAM" id="MobiDB-lite"/>
    </source>
</evidence>
<gene>
    <name evidence="2" type="ORF">ALC57_06557</name>
</gene>
<organism evidence="2 3">
    <name type="scientific">Trachymyrmex cornetzi</name>
    <dbReference type="NCBI Taxonomy" id="471704"/>
    <lineage>
        <taxon>Eukaryota</taxon>
        <taxon>Metazoa</taxon>
        <taxon>Ecdysozoa</taxon>
        <taxon>Arthropoda</taxon>
        <taxon>Hexapoda</taxon>
        <taxon>Insecta</taxon>
        <taxon>Pterygota</taxon>
        <taxon>Neoptera</taxon>
        <taxon>Endopterygota</taxon>
        <taxon>Hymenoptera</taxon>
        <taxon>Apocrita</taxon>
        <taxon>Aculeata</taxon>
        <taxon>Formicoidea</taxon>
        <taxon>Formicidae</taxon>
        <taxon>Myrmicinae</taxon>
        <taxon>Trachymyrmex</taxon>
    </lineage>
</organism>
<dbReference type="Proteomes" id="UP000078492">
    <property type="component" value="Unassembled WGS sequence"/>
</dbReference>
<reference evidence="2 3" key="1">
    <citation type="submission" date="2015-09" db="EMBL/GenBank/DDBJ databases">
        <title>Trachymyrmex cornetzi WGS genome.</title>
        <authorList>
            <person name="Nygaard S."/>
            <person name="Hu H."/>
            <person name="Boomsma J."/>
            <person name="Zhang G."/>
        </authorList>
    </citation>
    <scope>NUCLEOTIDE SEQUENCE [LARGE SCALE GENOMIC DNA]</scope>
    <source>
        <strain evidence="2">Tcor2-1</strain>
        <tissue evidence="2">Whole body</tissue>
    </source>
</reference>
<dbReference type="AlphaFoldDB" id="A0A151J8Q2"/>
<proteinExistence type="predicted"/>
<dbReference type="EMBL" id="KQ979548">
    <property type="protein sequence ID" value="KYN21061.1"/>
    <property type="molecule type" value="Genomic_DNA"/>
</dbReference>
<name>A0A151J8Q2_9HYME</name>
<sequence length="96" mass="10918">MNSGISAVAPDKAKAPSSRIMTGSNSQPPWWNDVCQEAVIARKSATETYKKTLTWESHLEYKKQCALTTKILRKEKRKGWRKFCESLSCRVPSSRL</sequence>
<keyword evidence="3" id="KW-1185">Reference proteome</keyword>
<evidence type="ECO:0000313" key="3">
    <source>
        <dbReference type="Proteomes" id="UP000078492"/>
    </source>
</evidence>
<evidence type="ECO:0000313" key="2">
    <source>
        <dbReference type="EMBL" id="KYN21061.1"/>
    </source>
</evidence>
<feature type="region of interest" description="Disordered" evidence="1">
    <location>
        <begin position="1"/>
        <end position="28"/>
    </location>
</feature>